<sequence>MTNSSSSDTKPARPLLTRIPFIEARFPDPNYTSSKLVDRFNSFWSAIREAKVGPKPEARELPEDGLINMEEIDEWMDQVSMPYSVTQRIKRRAARLAEAHKQRSPMTHLQDGDLRRLELVRGGVDLVRIRSEHEADEIASKVHEEFPWMAPATDVLWNAMRLSVRNGEPGFRLSPLLLDGPPGIGKSTWARHLAKLIGTEEVAIDASGEGAGFGIIGLQRGWGSALPGRPLALILQEMIGNPLVIIDEVEKAGSTSNSKGQTFSLTTSLLPLLEKTTARGWNCPYFRVPFDMSWISWVLTSNNAFLLPPPFRSRCTEIEVRNLTVKELQTFVLREQLRRGLSDDVTAGIIGALERSAKFRIRPSLRTAMWRDIAVEC</sequence>
<reference evidence="2 3" key="1">
    <citation type="submission" date="2015-09" db="EMBL/GenBank/DDBJ databases">
        <title>Complete genome sequence of Defluviimonas alba cai42t isolated from an oilfield in Xinjiang.</title>
        <authorList>
            <person name="Geng S."/>
            <person name="Pan X."/>
            <person name="Wu X."/>
        </authorList>
    </citation>
    <scope>NUCLEOTIDE SEQUENCE [LARGE SCALE GENOMIC DNA]</scope>
    <source>
        <strain evidence="3">cai42</strain>
    </source>
</reference>
<dbReference type="SUPFAM" id="SSF52540">
    <property type="entry name" value="P-loop containing nucleoside triphosphate hydrolases"/>
    <property type="match status" value="1"/>
</dbReference>
<evidence type="ECO:0000259" key="1">
    <source>
        <dbReference type="SMART" id="SM00382"/>
    </source>
</evidence>
<dbReference type="SMART" id="SM00382">
    <property type="entry name" value="AAA"/>
    <property type="match status" value="1"/>
</dbReference>
<dbReference type="RefSeq" id="WP_066811213.1">
    <property type="nucleotide sequence ID" value="NZ_CP012661.1"/>
</dbReference>
<dbReference type="InterPro" id="IPR003593">
    <property type="entry name" value="AAA+_ATPase"/>
</dbReference>
<dbReference type="Gene3D" id="3.40.50.300">
    <property type="entry name" value="P-loop containing nucleotide triphosphate hydrolases"/>
    <property type="match status" value="1"/>
</dbReference>
<dbReference type="GO" id="GO:0004252">
    <property type="term" value="F:serine-type endopeptidase activity"/>
    <property type="evidence" value="ECO:0007669"/>
    <property type="project" value="InterPro"/>
</dbReference>
<dbReference type="EMBL" id="CP012661">
    <property type="protein sequence ID" value="AMY68311.1"/>
    <property type="molecule type" value="Genomic_DNA"/>
</dbReference>
<dbReference type="GO" id="GO:0005524">
    <property type="term" value="F:ATP binding"/>
    <property type="evidence" value="ECO:0007669"/>
    <property type="project" value="InterPro"/>
</dbReference>
<dbReference type="KEGG" id="daa:AKL17_1052"/>
<dbReference type="OrthoDB" id="5297432at2"/>
<dbReference type="InterPro" id="IPR003959">
    <property type="entry name" value="ATPase_AAA_core"/>
</dbReference>
<keyword evidence="2" id="KW-0378">Hydrolase</keyword>
<dbReference type="PANTHER" id="PTHR43718:SF2">
    <property type="entry name" value="LON PROTEASE HOMOLOG, MITOCHONDRIAL"/>
    <property type="match status" value="1"/>
</dbReference>
<keyword evidence="3" id="KW-1185">Reference proteome</keyword>
<dbReference type="GO" id="GO:0004176">
    <property type="term" value="F:ATP-dependent peptidase activity"/>
    <property type="evidence" value="ECO:0007669"/>
    <property type="project" value="InterPro"/>
</dbReference>
<dbReference type="GO" id="GO:0051131">
    <property type="term" value="P:chaperone-mediated protein complex assembly"/>
    <property type="evidence" value="ECO:0007669"/>
    <property type="project" value="TreeGrafter"/>
</dbReference>
<dbReference type="Pfam" id="PF00004">
    <property type="entry name" value="AAA"/>
    <property type="match status" value="1"/>
</dbReference>
<organism evidence="2 3">
    <name type="scientific">Frigidibacter mobilis</name>
    <dbReference type="NCBI Taxonomy" id="1335048"/>
    <lineage>
        <taxon>Bacteria</taxon>
        <taxon>Pseudomonadati</taxon>
        <taxon>Pseudomonadota</taxon>
        <taxon>Alphaproteobacteria</taxon>
        <taxon>Rhodobacterales</taxon>
        <taxon>Paracoccaceae</taxon>
        <taxon>Frigidibacter</taxon>
    </lineage>
</organism>
<evidence type="ECO:0000313" key="3">
    <source>
        <dbReference type="Proteomes" id="UP000076128"/>
    </source>
</evidence>
<protein>
    <submittedName>
        <fullName evidence="2">Lon protease, putative</fullName>
    </submittedName>
</protein>
<dbReference type="AlphaFoldDB" id="A0A159Z0C8"/>
<name>A0A159Z0C8_9RHOB</name>
<accession>A0A159Z0C8</accession>
<dbReference type="Proteomes" id="UP000076128">
    <property type="component" value="Chromosome"/>
</dbReference>
<keyword evidence="2" id="KW-0645">Protease</keyword>
<dbReference type="GO" id="GO:0003697">
    <property type="term" value="F:single-stranded DNA binding"/>
    <property type="evidence" value="ECO:0007669"/>
    <property type="project" value="TreeGrafter"/>
</dbReference>
<dbReference type="InterPro" id="IPR027065">
    <property type="entry name" value="Lon_Prtase"/>
</dbReference>
<feature type="domain" description="AAA+ ATPase" evidence="1">
    <location>
        <begin position="172"/>
        <end position="324"/>
    </location>
</feature>
<dbReference type="STRING" id="1335048.AKL17_1052"/>
<dbReference type="GO" id="GO:0016887">
    <property type="term" value="F:ATP hydrolysis activity"/>
    <property type="evidence" value="ECO:0007669"/>
    <property type="project" value="InterPro"/>
</dbReference>
<dbReference type="GO" id="GO:0007005">
    <property type="term" value="P:mitochondrion organization"/>
    <property type="evidence" value="ECO:0007669"/>
    <property type="project" value="TreeGrafter"/>
</dbReference>
<dbReference type="InterPro" id="IPR027417">
    <property type="entry name" value="P-loop_NTPase"/>
</dbReference>
<proteinExistence type="predicted"/>
<dbReference type="GO" id="GO:0006515">
    <property type="term" value="P:protein quality control for misfolded or incompletely synthesized proteins"/>
    <property type="evidence" value="ECO:0007669"/>
    <property type="project" value="TreeGrafter"/>
</dbReference>
<evidence type="ECO:0000313" key="2">
    <source>
        <dbReference type="EMBL" id="AMY68311.1"/>
    </source>
</evidence>
<dbReference type="PANTHER" id="PTHR43718">
    <property type="entry name" value="LON PROTEASE"/>
    <property type="match status" value="1"/>
</dbReference>
<gene>
    <name evidence="2" type="ORF">AKL17_1052</name>
</gene>